<dbReference type="eggNOG" id="COG1835">
    <property type="taxonomic scope" value="Bacteria"/>
</dbReference>
<evidence type="ECO:0000313" key="3">
    <source>
        <dbReference type="EMBL" id="AEI07002.1"/>
    </source>
</evidence>
<keyword evidence="3" id="KW-0808">Transferase</keyword>
<keyword evidence="1" id="KW-1133">Transmembrane helix</keyword>
<dbReference type="GO" id="GO:0016020">
    <property type="term" value="C:membrane"/>
    <property type="evidence" value="ECO:0007669"/>
    <property type="project" value="TreeGrafter"/>
</dbReference>
<dbReference type="HOGENOM" id="CLU_005679_2_2_5"/>
<keyword evidence="3" id="KW-0012">Acyltransferase</keyword>
<dbReference type="PATRIC" id="fig|504832.7.peg.2427"/>
<dbReference type="Proteomes" id="UP000007730">
    <property type="component" value="Chromosome"/>
</dbReference>
<feature type="transmembrane region" description="Helical" evidence="1">
    <location>
        <begin position="323"/>
        <end position="345"/>
    </location>
</feature>
<dbReference type="STRING" id="504832.OCA5_c23020"/>
<dbReference type="PANTHER" id="PTHR23028">
    <property type="entry name" value="ACETYLTRANSFERASE"/>
    <property type="match status" value="1"/>
</dbReference>
<dbReference type="PANTHER" id="PTHR23028:SF53">
    <property type="entry name" value="ACYL_TRANSF_3 DOMAIN-CONTAINING PROTEIN"/>
    <property type="match status" value="1"/>
</dbReference>
<feature type="transmembrane region" description="Helical" evidence="1">
    <location>
        <begin position="62"/>
        <end position="85"/>
    </location>
</feature>
<reference evidence="3 4" key="1">
    <citation type="journal article" date="2011" name="J. Bacteriol.">
        <title>Complete genome sequences of the chemolithoautotrophic Oligotropha carboxidovorans strains OM4 and OM5.</title>
        <authorList>
            <person name="Volland S."/>
            <person name="Rachinger M."/>
            <person name="Strittmatter A."/>
            <person name="Daniel R."/>
            <person name="Gottschalk G."/>
            <person name="Meyer O."/>
        </authorList>
    </citation>
    <scope>NUCLEOTIDE SEQUENCE [LARGE SCALE GENOMIC DNA]</scope>
    <source>
        <strain evidence="4">ATCC 49405 / DSM 1227 / KCTC 32145 / OM5</strain>
    </source>
</reference>
<gene>
    <name evidence="3" type="ordered locus">OCA5_c23020</name>
</gene>
<dbReference type="OrthoDB" id="9796461at2"/>
<name>F8BYV1_AFIC5</name>
<feature type="transmembrane region" description="Helical" evidence="1">
    <location>
        <begin position="352"/>
        <end position="370"/>
    </location>
</feature>
<evidence type="ECO:0000256" key="1">
    <source>
        <dbReference type="SAM" id="Phobius"/>
    </source>
</evidence>
<dbReference type="GO" id="GO:0000271">
    <property type="term" value="P:polysaccharide biosynthetic process"/>
    <property type="evidence" value="ECO:0007669"/>
    <property type="project" value="TreeGrafter"/>
</dbReference>
<dbReference type="InterPro" id="IPR002656">
    <property type="entry name" value="Acyl_transf_3_dom"/>
</dbReference>
<keyword evidence="1" id="KW-0472">Membrane</keyword>
<accession>F8BYV1</accession>
<sequence>MAGSIGFELFEPIHDNSRHHRNPRTSHLGWPNAQRNPGYGRLWLSGCERARLMIRRNPSLDLLRGLAIAMVVLTHCSHTAASVIPDLRFFSWHYGKLGVQLFFIVSGYTMMLTFGDNVDATSTRSFYLRRIFRIAPLFWAAILFYLILPAAPDQEVWAPNGIDSSKVALTFFFLHWTSVTAFNSVVPGGWSIAVEMQFYALFPLLLYLFRKRNGPILCYTLIAATTIVAKLVADSILEPHLAATLPANQSHLVHAFYYAWLPHQLICFGFGMLLYDYIELKNRPTKGTILLIGACLASQWTCEVAVLALLAFAVLALNIANPLVGLIGRHSYAIYLVHFAFVWALRTTSLDLGLMFLLVTSLSLCVSYFITEPLIERPLIRLGHDLARRTVTGSTKMLAK</sequence>
<dbReference type="KEGG" id="ocg:OCA5_c23020"/>
<feature type="transmembrane region" description="Helical" evidence="1">
    <location>
        <begin position="216"/>
        <end position="237"/>
    </location>
</feature>
<evidence type="ECO:0000259" key="2">
    <source>
        <dbReference type="Pfam" id="PF01757"/>
    </source>
</evidence>
<dbReference type="Pfam" id="PF01757">
    <property type="entry name" value="Acyl_transf_3"/>
    <property type="match status" value="1"/>
</dbReference>
<feature type="transmembrane region" description="Helical" evidence="1">
    <location>
        <begin position="127"/>
        <end position="148"/>
    </location>
</feature>
<dbReference type="AlphaFoldDB" id="F8BYV1"/>
<dbReference type="EMBL" id="CP002826">
    <property type="protein sequence ID" value="AEI07002.1"/>
    <property type="molecule type" value="Genomic_DNA"/>
</dbReference>
<proteinExistence type="predicted"/>
<protein>
    <submittedName>
        <fullName evidence="3">Putative acyltransferase</fullName>
    </submittedName>
</protein>
<feature type="transmembrane region" description="Helical" evidence="1">
    <location>
        <begin position="97"/>
        <end position="115"/>
    </location>
</feature>
<feature type="transmembrane region" description="Helical" evidence="1">
    <location>
        <begin position="257"/>
        <end position="278"/>
    </location>
</feature>
<feature type="domain" description="Acyltransferase 3" evidence="2">
    <location>
        <begin position="58"/>
        <end position="371"/>
    </location>
</feature>
<evidence type="ECO:0000313" key="4">
    <source>
        <dbReference type="Proteomes" id="UP000007730"/>
    </source>
</evidence>
<dbReference type="InterPro" id="IPR050879">
    <property type="entry name" value="Acyltransferase_3"/>
</dbReference>
<feature type="transmembrane region" description="Helical" evidence="1">
    <location>
        <begin position="290"/>
        <end position="317"/>
    </location>
</feature>
<keyword evidence="1" id="KW-0812">Transmembrane</keyword>
<keyword evidence="4" id="KW-1185">Reference proteome</keyword>
<organism evidence="3 4">
    <name type="scientific">Afipia carboxidovorans (strain ATCC 49405 / DSM 1227 / KCTC 32145 / OM5)</name>
    <name type="common">Oligotropha carboxidovorans</name>
    <dbReference type="NCBI Taxonomy" id="504832"/>
    <lineage>
        <taxon>Bacteria</taxon>
        <taxon>Pseudomonadati</taxon>
        <taxon>Pseudomonadota</taxon>
        <taxon>Alphaproteobacteria</taxon>
        <taxon>Hyphomicrobiales</taxon>
        <taxon>Nitrobacteraceae</taxon>
        <taxon>Afipia</taxon>
    </lineage>
</organism>
<dbReference type="GO" id="GO:0016747">
    <property type="term" value="F:acyltransferase activity, transferring groups other than amino-acyl groups"/>
    <property type="evidence" value="ECO:0007669"/>
    <property type="project" value="InterPro"/>
</dbReference>